<feature type="domain" description="Helicase C-terminal" evidence="11">
    <location>
        <begin position="587"/>
        <end position="791"/>
    </location>
</feature>
<reference evidence="12 13" key="1">
    <citation type="submission" date="2023-08" db="EMBL/GenBank/DDBJ databases">
        <title>Black Yeasts Isolated from many extreme environments.</title>
        <authorList>
            <person name="Coleine C."/>
            <person name="Stajich J.E."/>
            <person name="Selbmann L."/>
        </authorList>
    </citation>
    <scope>NUCLEOTIDE SEQUENCE [LARGE SCALE GENOMIC DNA]</scope>
    <source>
        <strain evidence="12 13">CCFEE 6328</strain>
    </source>
</reference>
<accession>A0ABR0JR52</accession>
<keyword evidence="6 12" id="KW-0347">Helicase</keyword>
<dbReference type="Pfam" id="PF08148">
    <property type="entry name" value="DSHCT"/>
    <property type="match status" value="1"/>
</dbReference>
<dbReference type="SUPFAM" id="SSF52540">
    <property type="entry name" value="P-loop containing nucleoside triphosphate hydrolases"/>
    <property type="match status" value="1"/>
</dbReference>
<feature type="compositionally biased region" description="Low complexity" evidence="9">
    <location>
        <begin position="543"/>
        <end position="569"/>
    </location>
</feature>
<dbReference type="PROSITE" id="PS51192">
    <property type="entry name" value="HELICASE_ATP_BIND_1"/>
    <property type="match status" value="1"/>
</dbReference>
<dbReference type="Pfam" id="PF21408">
    <property type="entry name" value="MTR4-like_stalk"/>
    <property type="match status" value="1"/>
</dbReference>
<keyword evidence="3" id="KW-0963">Cytoplasm</keyword>
<keyword evidence="8" id="KW-0694">RNA-binding</keyword>
<comment type="subcellular location">
    <subcellularLocation>
        <location evidence="1">Cytoplasm</location>
    </subcellularLocation>
</comment>
<organism evidence="12 13">
    <name type="scientific">Exophiala sideris</name>
    <dbReference type="NCBI Taxonomy" id="1016849"/>
    <lineage>
        <taxon>Eukaryota</taxon>
        <taxon>Fungi</taxon>
        <taxon>Dikarya</taxon>
        <taxon>Ascomycota</taxon>
        <taxon>Pezizomycotina</taxon>
        <taxon>Eurotiomycetes</taxon>
        <taxon>Chaetothyriomycetidae</taxon>
        <taxon>Chaetothyriales</taxon>
        <taxon>Herpotrichiellaceae</taxon>
        <taxon>Exophiala</taxon>
    </lineage>
</organism>
<feature type="region of interest" description="Disordered" evidence="9">
    <location>
        <begin position="510"/>
        <end position="578"/>
    </location>
</feature>
<comment type="similarity">
    <text evidence="2">Belongs to the helicase family. SKI2 subfamily.</text>
</comment>
<feature type="region of interest" description="Disordered" evidence="9">
    <location>
        <begin position="176"/>
        <end position="230"/>
    </location>
</feature>
<dbReference type="Gene3D" id="1.10.3380.30">
    <property type="match status" value="1"/>
</dbReference>
<dbReference type="InterPro" id="IPR050699">
    <property type="entry name" value="RNA-DNA_Helicase"/>
</dbReference>
<dbReference type="CDD" id="cd18795">
    <property type="entry name" value="SF2_C_Ski2"/>
    <property type="match status" value="1"/>
</dbReference>
<evidence type="ECO:0000259" key="10">
    <source>
        <dbReference type="PROSITE" id="PS51192"/>
    </source>
</evidence>
<dbReference type="InterPro" id="IPR027417">
    <property type="entry name" value="P-loop_NTPase"/>
</dbReference>
<gene>
    <name evidence="12" type="primary">SKI2</name>
    <name evidence="12" type="ORF">LTR69_000293</name>
</gene>
<feature type="compositionally biased region" description="Polar residues" evidence="9">
    <location>
        <begin position="206"/>
        <end position="219"/>
    </location>
</feature>
<evidence type="ECO:0000256" key="4">
    <source>
        <dbReference type="ARBA" id="ARBA00022741"/>
    </source>
</evidence>
<keyword evidence="13" id="KW-1185">Reference proteome</keyword>
<evidence type="ECO:0000256" key="1">
    <source>
        <dbReference type="ARBA" id="ARBA00004496"/>
    </source>
</evidence>
<dbReference type="Pfam" id="PF13234">
    <property type="entry name" value="MTR4_beta-barrel"/>
    <property type="match status" value="1"/>
</dbReference>
<keyword evidence="5" id="KW-0378">Hydrolase</keyword>
<evidence type="ECO:0000256" key="7">
    <source>
        <dbReference type="ARBA" id="ARBA00022840"/>
    </source>
</evidence>
<dbReference type="Gene3D" id="3.40.50.300">
    <property type="entry name" value="P-loop containing nucleotide triphosphate hydrolases"/>
    <property type="match status" value="2"/>
</dbReference>
<evidence type="ECO:0000313" key="12">
    <source>
        <dbReference type="EMBL" id="KAK5068175.1"/>
    </source>
</evidence>
<feature type="domain" description="Helicase ATP-binding" evidence="10">
    <location>
        <begin position="297"/>
        <end position="453"/>
    </location>
</feature>
<keyword evidence="4" id="KW-0547">Nucleotide-binding</keyword>
<dbReference type="PANTHER" id="PTHR12131">
    <property type="entry name" value="ATP-DEPENDENT RNA AND DNA HELICASE"/>
    <property type="match status" value="1"/>
</dbReference>
<dbReference type="PANTHER" id="PTHR12131:SF1">
    <property type="entry name" value="ATP-DEPENDENT RNA HELICASE SUPV3L1, MITOCHONDRIAL-RELATED"/>
    <property type="match status" value="1"/>
</dbReference>
<sequence>MARALHTQRSPDQIKQDLEKEFLSPPTTFSPEWLNRLQQRWDYATPGYTDLCQLAPTQTRTITRFTREGLEGRVTGYKQVTVPASSATAKNSTSLLRRPANRADFVRGAAGFFPFAPGGLDGVDAIQAYEDQSRLEEDNRAVGRKSGLDRIINFAGDNGLLEIPPGFTRGMKFAERKTKESEEDVEEVEKALDEDDGIPVNADGHGQTNGETTPSLVNGTSESEEEDEDTDLNDLLPVEFPSLQPHGELSSSSSKKSGREWAHVVDINKEISNFHDLVPDMARTWPFELDTFQKEAVYHLESGDSVFVAAHTSAGKTVVAEYAIALAAKHMTKAIYTSPIKALSNQKFRDFKGVFDDVGILTGDVQINPEASCLIMTTEILRSMLYRGADLIRDVEFVIFDEVHYVNDLERGVVWEEVIIMLPDHVTLILLSATVPNTYEFASWVGRTKKKNIYVISTPKRPVPLEHYLWAGKDMHKIVDSEKRFLQKGWKAANDILSGLDKVKEQKAIEAQTPARGGGSQRGPVPQRGGRGQQGQRGGSNQRGGQNQRGGPQRGGQNANRGQGNIARTGRGGGRTTAAQDRNIWVHLVQHLRKENLLPACIFVFSKKRCEENADSLSNQDFCTATEKSAIHMIIEKSVARLKPEDRVLPQIRRLREMLGRGVAVHHGGLLPIVKEIVEILFARTLVKVLFATETFAMGLNLPTRTVVFSGYRKHDGREFRNLLPGEYTQMAGRAGRRGLDTVGTVIIVAAGKTEAPPAGELQQMITGPATKLRSQFRLHYNMILNLMRVEALKIEEMIKRSFSENATQALLPQHEKQVALSQANLDKIKREPCDICDIDLEVCHNAAMRFEQLTKELHINLLSTPVGRRLWQARRLIVYKKDGIRKVGVLIEDGPRGGPSPYLNVLEISDIEPHRSTRDLLPYLPRFRMMFTPLPNKAARVKCGRTQVLLDDVECVTQTVVKVRGSPWYIKIPKVQKSFAEEEFVNVYSSWISSAWEEQDWNKVLELPVRELLVERKKVADIVQKAKCLSCPDFVKHFGMQHDEWLIKENIEALKMLMSDQNLALLPDYQQRTEVLKDLGFIDEESRVQLKGKVACEIHSADELVLTELILENVLAQFEPEEIVALLSCFVFQEKTDSEPQLSENLKHGKEAIIAIAEKVNRFQILHQVILSSDDANDFESRPRFGLVEVVYEWARGMSFNRITDLTDVMEGTIVRVVTRLDETCREVMSAARLIGDPGLYQKMDRARELIRRDVVFTASLYM</sequence>
<feature type="compositionally biased region" description="Gly residues" evidence="9">
    <location>
        <begin position="529"/>
        <end position="542"/>
    </location>
</feature>
<evidence type="ECO:0000256" key="8">
    <source>
        <dbReference type="ARBA" id="ARBA00022884"/>
    </source>
</evidence>
<evidence type="ECO:0000256" key="5">
    <source>
        <dbReference type="ARBA" id="ARBA00022801"/>
    </source>
</evidence>
<dbReference type="SMART" id="SM01142">
    <property type="entry name" value="DSHCT"/>
    <property type="match status" value="1"/>
</dbReference>
<comment type="caution">
    <text evidence="12">The sequence shown here is derived from an EMBL/GenBank/DDBJ whole genome shotgun (WGS) entry which is preliminary data.</text>
</comment>
<proteinExistence type="inferred from homology"/>
<dbReference type="InterPro" id="IPR014001">
    <property type="entry name" value="Helicase_ATP-bd"/>
</dbReference>
<evidence type="ECO:0000256" key="6">
    <source>
        <dbReference type="ARBA" id="ARBA00022806"/>
    </source>
</evidence>
<dbReference type="InterPro" id="IPR016438">
    <property type="entry name" value="SKI2-like"/>
</dbReference>
<dbReference type="InterPro" id="IPR040801">
    <property type="entry name" value="Ski2_N"/>
</dbReference>
<dbReference type="Pfam" id="PF00271">
    <property type="entry name" value="Helicase_C"/>
    <property type="match status" value="1"/>
</dbReference>
<evidence type="ECO:0000256" key="2">
    <source>
        <dbReference type="ARBA" id="ARBA00010140"/>
    </source>
</evidence>
<dbReference type="PIRSF" id="PIRSF005198">
    <property type="entry name" value="Antiviral_helicase_SKI2"/>
    <property type="match status" value="1"/>
</dbReference>
<dbReference type="Proteomes" id="UP001345691">
    <property type="component" value="Unassembled WGS sequence"/>
</dbReference>
<dbReference type="PROSITE" id="PS51194">
    <property type="entry name" value="HELICASE_CTER"/>
    <property type="match status" value="1"/>
</dbReference>
<dbReference type="Gene3D" id="1.20.1500.20">
    <property type="match status" value="1"/>
</dbReference>
<dbReference type="SMART" id="SM00487">
    <property type="entry name" value="DEXDc"/>
    <property type="match status" value="1"/>
</dbReference>
<dbReference type="InterPro" id="IPR012961">
    <property type="entry name" value="Ski2/MTR4_C"/>
</dbReference>
<evidence type="ECO:0000313" key="13">
    <source>
        <dbReference type="Proteomes" id="UP001345691"/>
    </source>
</evidence>
<dbReference type="InterPro" id="IPR011545">
    <property type="entry name" value="DEAD/DEAH_box_helicase_dom"/>
</dbReference>
<dbReference type="Pfam" id="PF00270">
    <property type="entry name" value="DEAD"/>
    <property type="match status" value="1"/>
</dbReference>
<protein>
    <submittedName>
        <fullName evidence="12">Antiviral helicase ski2</fullName>
    </submittedName>
</protein>
<dbReference type="EMBL" id="JAVRRF010000001">
    <property type="protein sequence ID" value="KAK5068175.1"/>
    <property type="molecule type" value="Genomic_DNA"/>
</dbReference>
<dbReference type="GO" id="GO:0004386">
    <property type="term" value="F:helicase activity"/>
    <property type="evidence" value="ECO:0007669"/>
    <property type="project" value="UniProtKB-KW"/>
</dbReference>
<feature type="compositionally biased region" description="Acidic residues" evidence="9">
    <location>
        <begin position="181"/>
        <end position="197"/>
    </location>
</feature>
<evidence type="ECO:0000256" key="9">
    <source>
        <dbReference type="SAM" id="MobiDB-lite"/>
    </source>
</evidence>
<evidence type="ECO:0000259" key="11">
    <source>
        <dbReference type="PROSITE" id="PS51194"/>
    </source>
</evidence>
<dbReference type="Pfam" id="PF17911">
    <property type="entry name" value="Ski2_N"/>
    <property type="match status" value="1"/>
</dbReference>
<dbReference type="InterPro" id="IPR048392">
    <property type="entry name" value="MTR4-like_stalk"/>
</dbReference>
<dbReference type="InterPro" id="IPR025696">
    <property type="entry name" value="Beta-barrel_MTR4"/>
</dbReference>
<keyword evidence="7" id="KW-0067">ATP-binding</keyword>
<dbReference type="SMART" id="SM00490">
    <property type="entry name" value="HELICc"/>
    <property type="match status" value="1"/>
</dbReference>
<dbReference type="InterPro" id="IPR001650">
    <property type="entry name" value="Helicase_C-like"/>
</dbReference>
<evidence type="ECO:0000256" key="3">
    <source>
        <dbReference type="ARBA" id="ARBA00022490"/>
    </source>
</evidence>
<name>A0ABR0JR52_9EURO</name>